<dbReference type="SUPFAM" id="SSF48498">
    <property type="entry name" value="Tetracyclin repressor-like, C-terminal domain"/>
    <property type="match status" value="1"/>
</dbReference>
<evidence type="ECO:0000313" key="7">
    <source>
        <dbReference type="EMBL" id="MBB5926593.1"/>
    </source>
</evidence>
<dbReference type="EMBL" id="JACHJK010000003">
    <property type="protein sequence ID" value="MBB5926593.1"/>
    <property type="molecule type" value="Genomic_DNA"/>
</dbReference>
<keyword evidence="8" id="KW-1185">Reference proteome</keyword>
<dbReference type="Pfam" id="PF13977">
    <property type="entry name" value="TetR_C_6"/>
    <property type="match status" value="1"/>
</dbReference>
<dbReference type="PROSITE" id="PS50977">
    <property type="entry name" value="HTH_TETR_2"/>
    <property type="match status" value="1"/>
</dbReference>
<dbReference type="FunFam" id="1.10.10.60:FF:000141">
    <property type="entry name" value="TetR family transcriptional regulator"/>
    <property type="match status" value="1"/>
</dbReference>
<proteinExistence type="predicted"/>
<name>A0A7W9PSH1_9ACTN</name>
<dbReference type="InterPro" id="IPR001647">
    <property type="entry name" value="HTH_TetR"/>
</dbReference>
<dbReference type="InterPro" id="IPR023772">
    <property type="entry name" value="DNA-bd_HTH_TetR-type_CS"/>
</dbReference>
<dbReference type="PROSITE" id="PS01081">
    <property type="entry name" value="HTH_TETR_1"/>
    <property type="match status" value="1"/>
</dbReference>
<evidence type="ECO:0000256" key="1">
    <source>
        <dbReference type="ARBA" id="ARBA00022491"/>
    </source>
</evidence>
<dbReference type="SUPFAM" id="SSF46689">
    <property type="entry name" value="Homeodomain-like"/>
    <property type="match status" value="1"/>
</dbReference>
<dbReference type="AlphaFoldDB" id="A0A7W9PSH1"/>
<dbReference type="PRINTS" id="PR00455">
    <property type="entry name" value="HTHTETR"/>
</dbReference>
<evidence type="ECO:0000256" key="5">
    <source>
        <dbReference type="PROSITE-ProRule" id="PRU00335"/>
    </source>
</evidence>
<comment type="caution">
    <text evidence="7">The sequence shown here is derived from an EMBL/GenBank/DDBJ whole genome shotgun (WGS) entry which is preliminary data.</text>
</comment>
<dbReference type="Gene3D" id="1.10.357.10">
    <property type="entry name" value="Tetracycline Repressor, domain 2"/>
    <property type="match status" value="1"/>
</dbReference>
<feature type="DNA-binding region" description="H-T-H motif" evidence="5">
    <location>
        <begin position="33"/>
        <end position="52"/>
    </location>
</feature>
<keyword evidence="1" id="KW-0678">Repressor</keyword>
<dbReference type="InterPro" id="IPR036271">
    <property type="entry name" value="Tet_transcr_reg_TetR-rel_C_sf"/>
</dbReference>
<evidence type="ECO:0000259" key="6">
    <source>
        <dbReference type="PROSITE" id="PS50977"/>
    </source>
</evidence>
<feature type="domain" description="HTH tetR-type" evidence="6">
    <location>
        <begin position="10"/>
        <end position="70"/>
    </location>
</feature>
<dbReference type="PANTHER" id="PTHR30055:SF229">
    <property type="entry name" value="HTH-TYPE TRANSCRIPTIONAL REPRESSOR RV1474C"/>
    <property type="match status" value="1"/>
</dbReference>
<dbReference type="InterPro" id="IPR039538">
    <property type="entry name" value="BetI_C"/>
</dbReference>
<keyword evidence="2" id="KW-0805">Transcription regulation</keyword>
<dbReference type="Proteomes" id="UP000585836">
    <property type="component" value="Unassembled WGS sequence"/>
</dbReference>
<dbReference type="GO" id="GO:0045892">
    <property type="term" value="P:negative regulation of DNA-templated transcription"/>
    <property type="evidence" value="ECO:0007669"/>
    <property type="project" value="UniProtKB-ARBA"/>
</dbReference>
<evidence type="ECO:0000313" key="8">
    <source>
        <dbReference type="Proteomes" id="UP000585836"/>
    </source>
</evidence>
<keyword evidence="3 5" id="KW-0238">DNA-binding</keyword>
<reference evidence="7 8" key="1">
    <citation type="submission" date="2020-08" db="EMBL/GenBank/DDBJ databases">
        <title>Genomic Encyclopedia of Type Strains, Phase III (KMG-III): the genomes of soil and plant-associated and newly described type strains.</title>
        <authorList>
            <person name="Whitman W."/>
        </authorList>
    </citation>
    <scope>NUCLEOTIDE SEQUENCE [LARGE SCALE GENOMIC DNA]</scope>
    <source>
        <strain evidence="7 8">CECT 3313</strain>
    </source>
</reference>
<dbReference type="Pfam" id="PF00440">
    <property type="entry name" value="TetR_N"/>
    <property type="match status" value="1"/>
</dbReference>
<dbReference type="RefSeq" id="WP_184963406.1">
    <property type="nucleotide sequence ID" value="NZ_JACHJK010000003.1"/>
</dbReference>
<dbReference type="InterPro" id="IPR009057">
    <property type="entry name" value="Homeodomain-like_sf"/>
</dbReference>
<dbReference type="GO" id="GO:0003700">
    <property type="term" value="F:DNA-binding transcription factor activity"/>
    <property type="evidence" value="ECO:0007669"/>
    <property type="project" value="TreeGrafter"/>
</dbReference>
<keyword evidence="4" id="KW-0804">Transcription</keyword>
<evidence type="ECO:0000256" key="3">
    <source>
        <dbReference type="ARBA" id="ARBA00023125"/>
    </source>
</evidence>
<sequence>MPKVTQQHMDARREQILDAARRCFLRDGFHSTSMQDLFAEAGLSAGAVYRHFTSKDEMILAIVEENMRDVLDITLAVATKRQGQSMGAVMAELLDVIRAKSAEEDVAGLAVLVWGEAMRNRSLAGKLDQLMGRIRANLVTVARCQQEKGGLPTNVTAEAIASTMLSVLPGYILQVALLDPAVVAEVPDAVRALWPGPAGER</sequence>
<evidence type="ECO:0000256" key="4">
    <source>
        <dbReference type="ARBA" id="ARBA00023163"/>
    </source>
</evidence>
<evidence type="ECO:0000256" key="2">
    <source>
        <dbReference type="ARBA" id="ARBA00023015"/>
    </source>
</evidence>
<dbReference type="InterPro" id="IPR050109">
    <property type="entry name" value="HTH-type_TetR-like_transc_reg"/>
</dbReference>
<gene>
    <name evidence="7" type="ORF">FHS34_002049</name>
</gene>
<protein>
    <submittedName>
        <fullName evidence="7">AcrR family transcriptional regulator</fullName>
    </submittedName>
</protein>
<dbReference type="PANTHER" id="PTHR30055">
    <property type="entry name" value="HTH-TYPE TRANSCRIPTIONAL REGULATOR RUTR"/>
    <property type="match status" value="1"/>
</dbReference>
<accession>A0A7W9PSH1</accession>
<dbReference type="GO" id="GO:0000976">
    <property type="term" value="F:transcription cis-regulatory region binding"/>
    <property type="evidence" value="ECO:0007669"/>
    <property type="project" value="TreeGrafter"/>
</dbReference>
<organism evidence="7 8">
    <name type="scientific">Streptomyces echinatus</name>
    <dbReference type="NCBI Taxonomy" id="67293"/>
    <lineage>
        <taxon>Bacteria</taxon>
        <taxon>Bacillati</taxon>
        <taxon>Actinomycetota</taxon>
        <taxon>Actinomycetes</taxon>
        <taxon>Kitasatosporales</taxon>
        <taxon>Streptomycetaceae</taxon>
        <taxon>Streptomyces</taxon>
    </lineage>
</organism>